<accession>E2AI39</accession>
<feature type="non-terminal residue" evidence="1">
    <location>
        <position position="163"/>
    </location>
</feature>
<evidence type="ECO:0000313" key="1">
    <source>
        <dbReference type="EMBL" id="EFN66901.1"/>
    </source>
</evidence>
<dbReference type="STRING" id="104421.E2AI39"/>
<sequence>RKGAIRGIPLNIPLNELNEAIKYENPSISINNLFRLKRKDGTTRKWVDSQSIYITFKDQDLPKAVRVWKVSLPVTVYIPPLRRCFRYGRFGHTSKGCPKEEDICLSCGNAHSLTKDNLCSDKSKCINCQEAHHTLSRECQVFKLNLSINEAIVLDNISYVEAR</sequence>
<reference evidence="1 2" key="1">
    <citation type="journal article" date="2010" name="Science">
        <title>Genomic comparison of the ants Camponotus floridanus and Harpegnathos saltator.</title>
        <authorList>
            <person name="Bonasio R."/>
            <person name="Zhang G."/>
            <person name="Ye C."/>
            <person name="Mutti N.S."/>
            <person name="Fang X."/>
            <person name="Qin N."/>
            <person name="Donahue G."/>
            <person name="Yang P."/>
            <person name="Li Q."/>
            <person name="Li C."/>
            <person name="Zhang P."/>
            <person name="Huang Z."/>
            <person name="Berger S.L."/>
            <person name="Reinberg D."/>
            <person name="Wang J."/>
            <person name="Liebig J."/>
        </authorList>
    </citation>
    <scope>NUCLEOTIDE SEQUENCE [LARGE SCALE GENOMIC DNA]</scope>
    <source>
        <strain evidence="2">C129</strain>
    </source>
</reference>
<dbReference type="SUPFAM" id="SSF57756">
    <property type="entry name" value="Retrovirus zinc finger-like domains"/>
    <property type="match status" value="1"/>
</dbReference>
<dbReference type="GO" id="GO:0008270">
    <property type="term" value="F:zinc ion binding"/>
    <property type="evidence" value="ECO:0007669"/>
    <property type="project" value="InterPro"/>
</dbReference>
<organism evidence="2">
    <name type="scientific">Camponotus floridanus</name>
    <name type="common">Florida carpenter ant</name>
    <dbReference type="NCBI Taxonomy" id="104421"/>
    <lineage>
        <taxon>Eukaryota</taxon>
        <taxon>Metazoa</taxon>
        <taxon>Ecdysozoa</taxon>
        <taxon>Arthropoda</taxon>
        <taxon>Hexapoda</taxon>
        <taxon>Insecta</taxon>
        <taxon>Pterygota</taxon>
        <taxon>Neoptera</taxon>
        <taxon>Endopterygota</taxon>
        <taxon>Hymenoptera</taxon>
        <taxon>Apocrita</taxon>
        <taxon>Aculeata</taxon>
        <taxon>Formicoidea</taxon>
        <taxon>Formicidae</taxon>
        <taxon>Formicinae</taxon>
        <taxon>Camponotus</taxon>
    </lineage>
</organism>
<evidence type="ECO:0008006" key="3">
    <source>
        <dbReference type="Google" id="ProtNLM"/>
    </source>
</evidence>
<dbReference type="InParanoid" id="E2AI39"/>
<keyword evidence="2" id="KW-1185">Reference proteome</keyword>
<protein>
    <recommendedName>
        <fullName evidence="3">CCHC-type domain-containing protein</fullName>
    </recommendedName>
</protein>
<gene>
    <name evidence="1" type="ORF">EAG_14151</name>
</gene>
<dbReference type="OMA" id="IMRERTM"/>
<dbReference type="InterPro" id="IPR036875">
    <property type="entry name" value="Znf_CCHC_sf"/>
</dbReference>
<dbReference type="AlphaFoldDB" id="E2AI39"/>
<dbReference type="EMBL" id="GL439624">
    <property type="protein sequence ID" value="EFN66901.1"/>
    <property type="molecule type" value="Genomic_DNA"/>
</dbReference>
<name>E2AI39_CAMFO</name>
<dbReference type="Proteomes" id="UP000000311">
    <property type="component" value="Unassembled WGS sequence"/>
</dbReference>
<dbReference type="OrthoDB" id="7555182at2759"/>
<feature type="non-terminal residue" evidence="1">
    <location>
        <position position="1"/>
    </location>
</feature>
<proteinExistence type="predicted"/>
<dbReference type="GO" id="GO:0003676">
    <property type="term" value="F:nucleic acid binding"/>
    <property type="evidence" value="ECO:0007669"/>
    <property type="project" value="InterPro"/>
</dbReference>
<evidence type="ECO:0000313" key="2">
    <source>
        <dbReference type="Proteomes" id="UP000000311"/>
    </source>
</evidence>